<dbReference type="RefSeq" id="WP_374345505.1">
    <property type="nucleotide sequence ID" value="NZ_JBHTLQ010000029.1"/>
</dbReference>
<protein>
    <recommendedName>
        <fullName evidence="4">Holin</fullName>
    </recommendedName>
</protein>
<dbReference type="Proteomes" id="UP001597216">
    <property type="component" value="Unassembled WGS sequence"/>
</dbReference>
<evidence type="ECO:0000256" key="1">
    <source>
        <dbReference type="SAM" id="Phobius"/>
    </source>
</evidence>
<keyword evidence="1" id="KW-0812">Transmembrane</keyword>
<accession>A0ABW3T2V0</accession>
<reference evidence="3" key="1">
    <citation type="journal article" date="2019" name="Int. J. Syst. Evol. Microbiol.">
        <title>The Global Catalogue of Microorganisms (GCM) 10K type strain sequencing project: providing services to taxonomists for standard genome sequencing and annotation.</title>
        <authorList>
            <consortium name="The Broad Institute Genomics Platform"/>
            <consortium name="The Broad Institute Genome Sequencing Center for Infectious Disease"/>
            <person name="Wu L."/>
            <person name="Ma J."/>
        </authorList>
    </citation>
    <scope>NUCLEOTIDE SEQUENCE [LARGE SCALE GENOMIC DNA]</scope>
    <source>
        <strain evidence="3">CCUG 55074</strain>
    </source>
</reference>
<feature type="transmembrane region" description="Helical" evidence="1">
    <location>
        <begin position="39"/>
        <end position="60"/>
    </location>
</feature>
<keyword evidence="3" id="KW-1185">Reference proteome</keyword>
<comment type="caution">
    <text evidence="2">The sequence shown here is derived from an EMBL/GenBank/DDBJ whole genome shotgun (WGS) entry which is preliminary data.</text>
</comment>
<keyword evidence="1" id="KW-0472">Membrane</keyword>
<proteinExistence type="predicted"/>
<gene>
    <name evidence="2" type="ORF">ACFQ27_13040</name>
</gene>
<evidence type="ECO:0000313" key="3">
    <source>
        <dbReference type="Proteomes" id="UP001597216"/>
    </source>
</evidence>
<keyword evidence="1" id="KW-1133">Transmembrane helix</keyword>
<sequence length="73" mass="7756">MLRKLFSQKTAEWGTTALVLASAGLAGHQAALGMTQAQFMGAATAILGSVMAAVMVRIWPMPEKAPVRVRKDD</sequence>
<organism evidence="2 3">
    <name type="scientific">Phenylobacterium conjunctum</name>
    <dbReference type="NCBI Taxonomy" id="1298959"/>
    <lineage>
        <taxon>Bacteria</taxon>
        <taxon>Pseudomonadati</taxon>
        <taxon>Pseudomonadota</taxon>
        <taxon>Alphaproteobacteria</taxon>
        <taxon>Caulobacterales</taxon>
        <taxon>Caulobacteraceae</taxon>
        <taxon>Phenylobacterium</taxon>
    </lineage>
</organism>
<name>A0ABW3T2V0_9CAUL</name>
<dbReference type="EMBL" id="JBHTLQ010000029">
    <property type="protein sequence ID" value="MFD1191509.1"/>
    <property type="molecule type" value="Genomic_DNA"/>
</dbReference>
<evidence type="ECO:0008006" key="4">
    <source>
        <dbReference type="Google" id="ProtNLM"/>
    </source>
</evidence>
<evidence type="ECO:0000313" key="2">
    <source>
        <dbReference type="EMBL" id="MFD1191509.1"/>
    </source>
</evidence>